<dbReference type="InterPro" id="IPR051910">
    <property type="entry name" value="ComF/GntX_DNA_util-trans"/>
</dbReference>
<gene>
    <name evidence="2" type="ORF">SAMN04488558_105149</name>
</gene>
<organism evidence="2 3">
    <name type="scientific">Ignavigranum ruoffiae</name>
    <dbReference type="NCBI Taxonomy" id="89093"/>
    <lineage>
        <taxon>Bacteria</taxon>
        <taxon>Bacillati</taxon>
        <taxon>Bacillota</taxon>
        <taxon>Bacilli</taxon>
        <taxon>Lactobacillales</taxon>
        <taxon>Aerococcaceae</taxon>
        <taxon>Ignavigranum</taxon>
    </lineage>
</organism>
<dbReference type="PANTHER" id="PTHR47505:SF1">
    <property type="entry name" value="DNA UTILIZATION PROTEIN YHGH"/>
    <property type="match status" value="1"/>
</dbReference>
<dbReference type="RefSeq" id="WP_092571710.1">
    <property type="nucleotide sequence ID" value="NZ_FOEN01000005.1"/>
</dbReference>
<evidence type="ECO:0000313" key="3">
    <source>
        <dbReference type="Proteomes" id="UP000198833"/>
    </source>
</evidence>
<protein>
    <submittedName>
        <fullName evidence="2">Competence protein ComFC</fullName>
    </submittedName>
</protein>
<dbReference type="EMBL" id="FOEN01000005">
    <property type="protein sequence ID" value="SEQ13187.1"/>
    <property type="molecule type" value="Genomic_DNA"/>
</dbReference>
<dbReference type="SUPFAM" id="SSF53271">
    <property type="entry name" value="PRTase-like"/>
    <property type="match status" value="1"/>
</dbReference>
<dbReference type="Proteomes" id="UP000198833">
    <property type="component" value="Unassembled WGS sequence"/>
</dbReference>
<dbReference type="AlphaFoldDB" id="A0A1H9DIP8"/>
<keyword evidence="3" id="KW-1185">Reference proteome</keyword>
<dbReference type="InterPro" id="IPR000836">
    <property type="entry name" value="PRTase_dom"/>
</dbReference>
<evidence type="ECO:0000256" key="1">
    <source>
        <dbReference type="ARBA" id="ARBA00008007"/>
    </source>
</evidence>
<dbReference type="OrthoDB" id="9779910at2"/>
<dbReference type="PANTHER" id="PTHR47505">
    <property type="entry name" value="DNA UTILIZATION PROTEIN YHGH"/>
    <property type="match status" value="1"/>
</dbReference>
<dbReference type="InterPro" id="IPR029057">
    <property type="entry name" value="PRTase-like"/>
</dbReference>
<accession>A0A1H9DIP8</accession>
<comment type="similarity">
    <text evidence="1">Belongs to the ComF/GntX family.</text>
</comment>
<reference evidence="2 3" key="1">
    <citation type="submission" date="2016-10" db="EMBL/GenBank/DDBJ databases">
        <authorList>
            <person name="de Groot N.N."/>
        </authorList>
    </citation>
    <scope>NUCLEOTIDE SEQUENCE [LARGE SCALE GENOMIC DNA]</scope>
    <source>
        <strain evidence="2 3">DSM 15695</strain>
    </source>
</reference>
<dbReference type="Gene3D" id="3.40.50.2020">
    <property type="match status" value="1"/>
</dbReference>
<name>A0A1H9DIP8_9LACT</name>
<dbReference type="STRING" id="89093.SAMN04488558_105149"/>
<evidence type="ECO:0000313" key="2">
    <source>
        <dbReference type="EMBL" id="SEQ13187.1"/>
    </source>
</evidence>
<sequence>MIRVNPDCLICQCPLNYDLRLADILSLKAIEPPILCTVCQNKFQRDRPRAPFCQACQRQLLDQTTDPYQKIYSLQQEDYCHDCFIWRRQYDLSFLKNQPLMAYNDFIREWLYRYKYQGDIRLAAAVRPLLKHVYRKYKAYQWLVLPSSPSSLAKRKFHATGELLNQAGIPYQECLLYRGDGLRQAQKSREDRLKLEQVFAVNQGITTLPERALLIFDDVYTTGTTLIRAKTALIKAYQARQQAVPRIISLTLAREIDLS</sequence>
<dbReference type="CDD" id="cd06223">
    <property type="entry name" value="PRTases_typeI"/>
    <property type="match status" value="1"/>
</dbReference>
<proteinExistence type="inferred from homology"/>